<dbReference type="InterPro" id="IPR004111">
    <property type="entry name" value="Repressor_TetR_C"/>
</dbReference>
<name>A0ABM8G1K0_9CELL</name>
<dbReference type="PROSITE" id="PS50977">
    <property type="entry name" value="HTH_TETR_2"/>
    <property type="match status" value="1"/>
</dbReference>
<dbReference type="RefSeq" id="WP_286218996.1">
    <property type="nucleotide sequence ID" value="NZ_AP027729.1"/>
</dbReference>
<evidence type="ECO:0000313" key="8">
    <source>
        <dbReference type="Proteomes" id="UP001321475"/>
    </source>
</evidence>
<keyword evidence="2 4" id="KW-0238">DNA-binding</keyword>
<dbReference type="Proteomes" id="UP001321475">
    <property type="component" value="Chromosome"/>
</dbReference>
<evidence type="ECO:0000313" key="7">
    <source>
        <dbReference type="EMBL" id="BDZ41924.1"/>
    </source>
</evidence>
<evidence type="ECO:0000259" key="6">
    <source>
        <dbReference type="PROSITE" id="PS50977"/>
    </source>
</evidence>
<sequence length="255" mass="26652">MIAEAVRLADESGVAAVTMRRLGERLGVEAMSIYHHVRTKAAILDGMVDAVFAEIELPGAGRDLSRDAGLDGGASLDRNAGPDNGVERVHGAGPGPDVGPDGDAGRSEAWVESLRRRCVSARAVLVRHPWAVGLMDSRATPGPATLHHHDRVIGLLRDAGFSVVGAAHAFSLLDSYVYGFVIQEVSLPFDASGAPGAELEDLVTPMLDGAPPTALPHLAELAAHAMTPGYAYGDEFDVGLDVVLAGISARRPTWG</sequence>
<dbReference type="EMBL" id="AP027729">
    <property type="protein sequence ID" value="BDZ41924.1"/>
    <property type="molecule type" value="Genomic_DNA"/>
</dbReference>
<protein>
    <submittedName>
        <fullName evidence="7">TetR family transcriptional regulator</fullName>
    </submittedName>
</protein>
<feature type="domain" description="HTH tetR-type" evidence="6">
    <location>
        <begin position="1"/>
        <end position="55"/>
    </location>
</feature>
<dbReference type="SUPFAM" id="SSF46689">
    <property type="entry name" value="Homeodomain-like"/>
    <property type="match status" value="1"/>
</dbReference>
<gene>
    <name evidence="7" type="ORF">GCM10025865_12230</name>
</gene>
<dbReference type="Pfam" id="PF02909">
    <property type="entry name" value="TetR_C_1"/>
    <property type="match status" value="1"/>
</dbReference>
<dbReference type="InterPro" id="IPR009057">
    <property type="entry name" value="Homeodomain-like_sf"/>
</dbReference>
<dbReference type="Pfam" id="PF00440">
    <property type="entry name" value="TetR_N"/>
    <property type="match status" value="1"/>
</dbReference>
<evidence type="ECO:0000256" key="2">
    <source>
        <dbReference type="ARBA" id="ARBA00023125"/>
    </source>
</evidence>
<feature type="region of interest" description="Disordered" evidence="5">
    <location>
        <begin position="64"/>
        <end position="106"/>
    </location>
</feature>
<dbReference type="SUPFAM" id="SSF48498">
    <property type="entry name" value="Tetracyclin repressor-like, C-terminal domain"/>
    <property type="match status" value="1"/>
</dbReference>
<keyword evidence="1" id="KW-0805">Transcription regulation</keyword>
<accession>A0ABM8G1K0</accession>
<evidence type="ECO:0000256" key="5">
    <source>
        <dbReference type="SAM" id="MobiDB-lite"/>
    </source>
</evidence>
<proteinExistence type="predicted"/>
<dbReference type="Gene3D" id="1.10.357.10">
    <property type="entry name" value="Tetracycline Repressor, domain 2"/>
    <property type="match status" value="2"/>
</dbReference>
<dbReference type="InterPro" id="IPR001647">
    <property type="entry name" value="HTH_TetR"/>
</dbReference>
<keyword evidence="8" id="KW-1185">Reference proteome</keyword>
<organism evidence="7 8">
    <name type="scientific">Paraoerskovia sediminicola</name>
    <dbReference type="NCBI Taxonomy" id="1138587"/>
    <lineage>
        <taxon>Bacteria</taxon>
        <taxon>Bacillati</taxon>
        <taxon>Actinomycetota</taxon>
        <taxon>Actinomycetes</taxon>
        <taxon>Micrococcales</taxon>
        <taxon>Cellulomonadaceae</taxon>
        <taxon>Paraoerskovia</taxon>
    </lineage>
</organism>
<evidence type="ECO:0000256" key="3">
    <source>
        <dbReference type="ARBA" id="ARBA00023163"/>
    </source>
</evidence>
<reference evidence="8" key="1">
    <citation type="journal article" date="2019" name="Int. J. Syst. Evol. Microbiol.">
        <title>The Global Catalogue of Microorganisms (GCM) 10K type strain sequencing project: providing services to taxonomists for standard genome sequencing and annotation.</title>
        <authorList>
            <consortium name="The Broad Institute Genomics Platform"/>
            <consortium name="The Broad Institute Genome Sequencing Center for Infectious Disease"/>
            <person name="Wu L."/>
            <person name="Ma J."/>
        </authorList>
    </citation>
    <scope>NUCLEOTIDE SEQUENCE [LARGE SCALE GENOMIC DNA]</scope>
    <source>
        <strain evidence="8">NBRC 108565</strain>
    </source>
</reference>
<evidence type="ECO:0000256" key="4">
    <source>
        <dbReference type="PROSITE-ProRule" id="PRU00335"/>
    </source>
</evidence>
<feature type="DNA-binding region" description="H-T-H motif" evidence="4">
    <location>
        <begin position="18"/>
        <end position="37"/>
    </location>
</feature>
<dbReference type="InterPro" id="IPR036271">
    <property type="entry name" value="Tet_transcr_reg_TetR-rel_C_sf"/>
</dbReference>
<keyword evidence="3" id="KW-0804">Transcription</keyword>
<evidence type="ECO:0000256" key="1">
    <source>
        <dbReference type="ARBA" id="ARBA00023015"/>
    </source>
</evidence>